<protein>
    <submittedName>
        <fullName evidence="1">Uncharacterized protein</fullName>
    </submittedName>
</protein>
<dbReference type="RefSeq" id="WP_003448762.1">
    <property type="nucleotide sequence ID" value="NC_008261.1"/>
</dbReference>
<dbReference type="AlphaFoldDB" id="A0A0H2YNY2"/>
<evidence type="ECO:0000313" key="2">
    <source>
        <dbReference type="Proteomes" id="UP000001823"/>
    </source>
</evidence>
<dbReference type="Proteomes" id="UP000001823">
    <property type="component" value="Chromosome"/>
</dbReference>
<organism evidence="1 2">
    <name type="scientific">Clostridium perfringens (strain ATCC 13124 / DSM 756 / JCM 1290 / NCIMB 6125 / NCTC 8237 / Type A)</name>
    <dbReference type="NCBI Taxonomy" id="195103"/>
    <lineage>
        <taxon>Bacteria</taxon>
        <taxon>Bacillati</taxon>
        <taxon>Bacillota</taxon>
        <taxon>Clostridia</taxon>
        <taxon>Eubacteriales</taxon>
        <taxon>Clostridiaceae</taxon>
        <taxon>Clostridium</taxon>
    </lineage>
</organism>
<dbReference type="GeneID" id="93003067"/>
<sequence>MSKKYPPRDRDFYSPEKHDLVSYSKTGKTYTKLPNPLEDDIVCNNISYSEFDYIEGDMLDDDDI</sequence>
<dbReference type="HOGENOM" id="CLU_188233_0_1_9"/>
<dbReference type="PaxDb" id="195103-CPF_0589"/>
<keyword evidence="2" id="KW-1185">Reference proteome</keyword>
<dbReference type="KEGG" id="cpf:CPF_0589"/>
<dbReference type="EMBL" id="CP000246">
    <property type="protein sequence ID" value="ABG82438.1"/>
    <property type="molecule type" value="Genomic_DNA"/>
</dbReference>
<evidence type="ECO:0000313" key="1">
    <source>
        <dbReference type="EMBL" id="ABG82438.1"/>
    </source>
</evidence>
<proteinExistence type="predicted"/>
<name>A0A0H2YNY2_CLOP1</name>
<gene>
    <name evidence="1" type="ordered locus">CPF_0589</name>
</gene>
<accession>A0A0H2YNY2</accession>
<reference evidence="1 2" key="1">
    <citation type="journal article" date="2006" name="Genome Res.">
        <title>Skewed genomic variability in strains of the toxigenic bacterial pathogen, Clostridium perfringens.</title>
        <authorList>
            <person name="Myers G.S."/>
            <person name="Rasko D.A."/>
            <person name="Cheung J.K."/>
            <person name="Ravel J."/>
            <person name="Seshadri R."/>
            <person name="Deboy R.T."/>
            <person name="Ren Q."/>
            <person name="Varga J."/>
            <person name="Awad M.M."/>
            <person name="Brinkac L.M."/>
            <person name="Daugherty S.C."/>
            <person name="Haft D.H."/>
            <person name="Dodson R.J."/>
            <person name="Madupu R."/>
            <person name="Nelson W.C."/>
            <person name="Rosovitz M.J."/>
            <person name="Sullivan S.A."/>
            <person name="Khouri H."/>
            <person name="Dimitrov G.I."/>
            <person name="Watkins K.L."/>
            <person name="Mulligan S."/>
            <person name="Benton J."/>
            <person name="Radune D."/>
            <person name="Fisher D.J."/>
            <person name="Atkins H.S."/>
            <person name="Hiscox T."/>
            <person name="Jost B.H."/>
            <person name="Billington S.J."/>
            <person name="Songer J.G."/>
            <person name="McClane B.A."/>
            <person name="Titball R.W."/>
            <person name="Rood J.I."/>
            <person name="Melville S.B."/>
            <person name="Paulsen I.T."/>
        </authorList>
    </citation>
    <scope>NUCLEOTIDE SEQUENCE [LARGE SCALE GENOMIC DNA]</scope>
    <source>
        <strain evidence="2">ATCC 13124 / DSM 756 / JCM 1290 / NCIMB 6125 / NCTC 8237 / S 107 / Type A</strain>
    </source>
</reference>